<keyword evidence="1" id="KW-0472">Membrane</keyword>
<sequence length="161" mass="18800">MSTLSEHQHEANALNKQNASSDNSLLQKFVDLIGSWLKPTQQNEHQLIFIIATGLLGFGLLIVMLKFSLKKKKRPVPIEEQTSIIVDIKEGIRELNPKYKLRFPSYMTEEYKPEMFKQDFCVSLMNNLKENPDRELFGWHEEAEAPFKWMTMKQVHLCPHP</sequence>
<keyword evidence="1" id="KW-0812">Transmembrane</keyword>
<evidence type="ECO:0000313" key="2">
    <source>
        <dbReference type="EMBL" id="KAL3309811.1"/>
    </source>
</evidence>
<organism evidence="2 3">
    <name type="scientific">Cichlidogyrus casuarinus</name>
    <dbReference type="NCBI Taxonomy" id="1844966"/>
    <lineage>
        <taxon>Eukaryota</taxon>
        <taxon>Metazoa</taxon>
        <taxon>Spiralia</taxon>
        <taxon>Lophotrochozoa</taxon>
        <taxon>Platyhelminthes</taxon>
        <taxon>Monogenea</taxon>
        <taxon>Monopisthocotylea</taxon>
        <taxon>Dactylogyridea</taxon>
        <taxon>Ancyrocephalidae</taxon>
        <taxon>Cichlidogyrus</taxon>
    </lineage>
</organism>
<dbReference type="AlphaFoldDB" id="A0ABD2PQN4"/>
<evidence type="ECO:0000313" key="3">
    <source>
        <dbReference type="Proteomes" id="UP001626550"/>
    </source>
</evidence>
<dbReference type="EMBL" id="JBJKFK010003523">
    <property type="protein sequence ID" value="KAL3309811.1"/>
    <property type="molecule type" value="Genomic_DNA"/>
</dbReference>
<proteinExistence type="predicted"/>
<reference evidence="2 3" key="1">
    <citation type="submission" date="2024-11" db="EMBL/GenBank/DDBJ databases">
        <title>Adaptive evolution of stress response genes in parasites aligns with host niche diversity.</title>
        <authorList>
            <person name="Hahn C."/>
            <person name="Resl P."/>
        </authorList>
    </citation>
    <scope>NUCLEOTIDE SEQUENCE [LARGE SCALE GENOMIC DNA]</scope>
    <source>
        <strain evidence="2">EGGRZ-B1_66</strain>
        <tissue evidence="2">Body</tissue>
    </source>
</reference>
<accession>A0ABD2PQN4</accession>
<evidence type="ECO:0000256" key="1">
    <source>
        <dbReference type="SAM" id="Phobius"/>
    </source>
</evidence>
<name>A0ABD2PQN4_9PLAT</name>
<protein>
    <submittedName>
        <fullName evidence="2">Uncharacterized protein</fullName>
    </submittedName>
</protein>
<dbReference type="Proteomes" id="UP001626550">
    <property type="component" value="Unassembled WGS sequence"/>
</dbReference>
<keyword evidence="3" id="KW-1185">Reference proteome</keyword>
<gene>
    <name evidence="2" type="ORF">Ciccas_011638</name>
</gene>
<comment type="caution">
    <text evidence="2">The sequence shown here is derived from an EMBL/GenBank/DDBJ whole genome shotgun (WGS) entry which is preliminary data.</text>
</comment>
<feature type="transmembrane region" description="Helical" evidence="1">
    <location>
        <begin position="47"/>
        <end position="65"/>
    </location>
</feature>
<keyword evidence="1" id="KW-1133">Transmembrane helix</keyword>